<keyword evidence="9" id="KW-0812">Transmembrane</keyword>
<dbReference type="PANTHER" id="PTHR41523:SF8">
    <property type="entry name" value="ETHYLENE RESPONSE SENSOR PROTEIN"/>
    <property type="match status" value="1"/>
</dbReference>
<evidence type="ECO:0000256" key="6">
    <source>
        <dbReference type="ARBA" id="ARBA00022777"/>
    </source>
</evidence>
<dbReference type="EMBL" id="FSRL01000001">
    <property type="protein sequence ID" value="SIN87305.1"/>
    <property type="molecule type" value="Genomic_DNA"/>
</dbReference>
<keyword evidence="7" id="KW-0067">ATP-binding</keyword>
<dbReference type="OrthoDB" id="9767435at2"/>
<evidence type="ECO:0000313" key="11">
    <source>
        <dbReference type="EMBL" id="SIN87305.1"/>
    </source>
</evidence>
<gene>
    <name evidence="11" type="ORF">SAMN05444002_1158</name>
</gene>
<keyword evidence="9" id="KW-0472">Membrane</keyword>
<evidence type="ECO:0000256" key="2">
    <source>
        <dbReference type="ARBA" id="ARBA00012438"/>
    </source>
</evidence>
<keyword evidence="4" id="KW-0808">Transferase</keyword>
<accession>A0A1N6EW71</accession>
<evidence type="ECO:0000256" key="3">
    <source>
        <dbReference type="ARBA" id="ARBA00022553"/>
    </source>
</evidence>
<dbReference type="AlphaFoldDB" id="A0A1N6EW71"/>
<dbReference type="GO" id="GO:0004673">
    <property type="term" value="F:protein histidine kinase activity"/>
    <property type="evidence" value="ECO:0007669"/>
    <property type="project" value="UniProtKB-EC"/>
</dbReference>
<sequence length="620" mass="67134">MRGITQSLVFRVAVMLSVALLPVGIIALMQTANVSRQASELNRSALFGRTVADVEDMRDMLHGGFASARVLATSVVGLRSDPAACSDLMRQLVDRSVVYTLAMFIDENHQSICNSNAETYDLQGSAFADTMARDRVPMADLIKKGRVSGFEVMVLGYPVYQDGVYLGFVSISIGGDDLSQRETGVGTTTSAGEMEQKPIDLVTFTEGGKVLLSDLSAEALEGELPKDVSLKALVGGGVTAFSGESAAGKPRIYTLVAIIPGLVYAMAIWEDKSPSGLRWFSAALFPMLMWLISLGVAYIAVHRLVLVHIRRLRARMIRFAAGHRSLRGSDPVSDRATAEFREMNETFESMAETILHDEAELEDGLHEKNLLLREVHHRVKNNLQLIASIMNMEIRKAQSDEARTTLRRILDRVMGLATVHSSLYQTSRLSIVHANTLLAAILRQTLSTALPKDAGVRPNLEIESLTLAPEQAVPVALLTTEAVTNATKHMGHPDGPGTAWLTIKLEELEPAPPEEVSEVEDEMAARSRARLVVANSVGAPLSRDFTPPSSAGLGSQLIRAFAAQLGGTLTIDEKDDSYQLSITFPIEDQPEGAPEAEIAPGEKTVPPMSLPESLRRGDAS</sequence>
<evidence type="ECO:0000256" key="7">
    <source>
        <dbReference type="ARBA" id="ARBA00022840"/>
    </source>
</evidence>
<evidence type="ECO:0000259" key="10">
    <source>
        <dbReference type="SMART" id="SM00911"/>
    </source>
</evidence>
<dbReference type="InterPro" id="IPR011102">
    <property type="entry name" value="Sig_transdc_His_kinase_HWE"/>
</dbReference>
<keyword evidence="12" id="KW-1185">Reference proteome</keyword>
<dbReference type="Pfam" id="PF07568">
    <property type="entry name" value="HisKA_2"/>
    <property type="match status" value="1"/>
</dbReference>
<keyword evidence="6 11" id="KW-0418">Kinase</keyword>
<evidence type="ECO:0000313" key="12">
    <source>
        <dbReference type="Proteomes" id="UP000184932"/>
    </source>
</evidence>
<dbReference type="Gene3D" id="3.30.450.20">
    <property type="entry name" value="PAS domain"/>
    <property type="match status" value="1"/>
</dbReference>
<dbReference type="InterPro" id="IPR036890">
    <property type="entry name" value="HATPase_C_sf"/>
</dbReference>
<dbReference type="InterPro" id="IPR011495">
    <property type="entry name" value="Sig_transdc_His_kin_sub2_dim/P"/>
</dbReference>
<proteinExistence type="predicted"/>
<feature type="transmembrane region" description="Helical" evidence="9">
    <location>
        <begin position="252"/>
        <end position="269"/>
    </location>
</feature>
<dbReference type="EC" id="2.7.13.3" evidence="2"/>
<dbReference type="GO" id="GO:0005524">
    <property type="term" value="F:ATP binding"/>
    <property type="evidence" value="ECO:0007669"/>
    <property type="project" value="UniProtKB-KW"/>
</dbReference>
<reference evidence="12" key="1">
    <citation type="submission" date="2016-11" db="EMBL/GenBank/DDBJ databases">
        <authorList>
            <person name="Varghese N."/>
            <person name="Submissions S."/>
        </authorList>
    </citation>
    <scope>NUCLEOTIDE SEQUENCE [LARGE SCALE GENOMIC DNA]</scope>
    <source>
        <strain evidence="12">DSM 29440</strain>
    </source>
</reference>
<keyword evidence="5" id="KW-0547">Nucleotide-binding</keyword>
<feature type="compositionally biased region" description="Low complexity" evidence="8">
    <location>
        <begin position="591"/>
        <end position="602"/>
    </location>
</feature>
<dbReference type="Gene3D" id="3.30.565.10">
    <property type="entry name" value="Histidine kinase-like ATPase, C-terminal domain"/>
    <property type="match status" value="1"/>
</dbReference>
<keyword evidence="3" id="KW-0597">Phosphoprotein</keyword>
<keyword evidence="9" id="KW-1133">Transmembrane helix</keyword>
<dbReference type="SMART" id="SM00911">
    <property type="entry name" value="HWE_HK"/>
    <property type="match status" value="1"/>
</dbReference>
<feature type="domain" description="Signal transduction histidine kinase HWE region" evidence="10">
    <location>
        <begin position="374"/>
        <end position="457"/>
    </location>
</feature>
<evidence type="ECO:0000256" key="4">
    <source>
        <dbReference type="ARBA" id="ARBA00022679"/>
    </source>
</evidence>
<feature type="transmembrane region" description="Helical" evidence="9">
    <location>
        <begin position="12"/>
        <end position="29"/>
    </location>
</feature>
<evidence type="ECO:0000256" key="8">
    <source>
        <dbReference type="SAM" id="MobiDB-lite"/>
    </source>
</evidence>
<name>A0A1N6EW71_9RHOB</name>
<dbReference type="RefSeq" id="WP_139301228.1">
    <property type="nucleotide sequence ID" value="NZ_FSRL01000001.1"/>
</dbReference>
<evidence type="ECO:0000256" key="5">
    <source>
        <dbReference type="ARBA" id="ARBA00022741"/>
    </source>
</evidence>
<organism evidence="11 12">
    <name type="scientific">Vannielia litorea</name>
    <dbReference type="NCBI Taxonomy" id="1217970"/>
    <lineage>
        <taxon>Bacteria</taxon>
        <taxon>Pseudomonadati</taxon>
        <taxon>Pseudomonadota</taxon>
        <taxon>Alphaproteobacteria</taxon>
        <taxon>Rhodobacterales</taxon>
        <taxon>Paracoccaceae</taxon>
        <taxon>Vannielia</taxon>
    </lineage>
</organism>
<dbReference type="Proteomes" id="UP000184932">
    <property type="component" value="Unassembled WGS sequence"/>
</dbReference>
<dbReference type="PANTHER" id="PTHR41523">
    <property type="entry name" value="TWO-COMPONENT SYSTEM SENSOR PROTEIN"/>
    <property type="match status" value="1"/>
</dbReference>
<feature type="region of interest" description="Disordered" evidence="8">
    <location>
        <begin position="585"/>
        <end position="620"/>
    </location>
</feature>
<evidence type="ECO:0000256" key="9">
    <source>
        <dbReference type="SAM" id="Phobius"/>
    </source>
</evidence>
<comment type="catalytic activity">
    <reaction evidence="1">
        <text>ATP + protein L-histidine = ADP + protein N-phospho-L-histidine.</text>
        <dbReference type="EC" id="2.7.13.3"/>
    </reaction>
</comment>
<dbReference type="STRING" id="1217970.SAMN05444002_1158"/>
<evidence type="ECO:0000256" key="1">
    <source>
        <dbReference type="ARBA" id="ARBA00000085"/>
    </source>
</evidence>
<feature type="transmembrane region" description="Helical" evidence="9">
    <location>
        <begin position="289"/>
        <end position="309"/>
    </location>
</feature>
<protein>
    <recommendedName>
        <fullName evidence="2">histidine kinase</fullName>
        <ecNumber evidence="2">2.7.13.3</ecNumber>
    </recommendedName>
</protein>